<sequence>MLASDDFLKVADVLGHDDTWDMNTISFPLPNANYDLLLNILRKGSVDYSSGEAEAGGVRNHLGGLIKGFARYLGATDSFTAECRALRDDLRLARDLGIQSLIIEMDAKVVVDLFLGNCFENLFLTPIIMDCRIRSRAFKDFKVHRAYREATAVADSLAWLARNGLDSKQDVTCFAAPPVGGIDIHYVKSNGYFYNMYNL</sequence>
<proteinExistence type="predicted"/>
<dbReference type="CDD" id="cd06222">
    <property type="entry name" value="RNase_H_like"/>
    <property type="match status" value="1"/>
</dbReference>
<dbReference type="InterPro" id="IPR044730">
    <property type="entry name" value="RNase_H-like_dom_plant"/>
</dbReference>
<dbReference type="GO" id="GO:0003676">
    <property type="term" value="F:nucleic acid binding"/>
    <property type="evidence" value="ECO:0007669"/>
    <property type="project" value="InterPro"/>
</dbReference>
<dbReference type="InterPro" id="IPR002156">
    <property type="entry name" value="RNaseH_domain"/>
</dbReference>
<feature type="domain" description="RNase H type-1" evidence="1">
    <location>
        <begin position="43"/>
        <end position="158"/>
    </location>
</feature>
<evidence type="ECO:0000313" key="2">
    <source>
        <dbReference type="EMBL" id="PKI69155.1"/>
    </source>
</evidence>
<dbReference type="Gene3D" id="3.30.420.10">
    <property type="entry name" value="Ribonuclease H-like superfamily/Ribonuclease H"/>
    <property type="match status" value="1"/>
</dbReference>
<dbReference type="Pfam" id="PF13456">
    <property type="entry name" value="RVT_3"/>
    <property type="match status" value="1"/>
</dbReference>
<evidence type="ECO:0000313" key="3">
    <source>
        <dbReference type="Proteomes" id="UP000233551"/>
    </source>
</evidence>
<dbReference type="PANTHER" id="PTHR47723">
    <property type="entry name" value="OS05G0353850 PROTEIN"/>
    <property type="match status" value="1"/>
</dbReference>
<accession>A0A2I0KKY5</accession>
<keyword evidence="3" id="KW-1185">Reference proteome</keyword>
<dbReference type="AlphaFoldDB" id="A0A2I0KKY5"/>
<name>A0A2I0KKY5_PUNGR</name>
<dbReference type="InterPro" id="IPR053151">
    <property type="entry name" value="RNase_H-like"/>
</dbReference>
<dbReference type="SUPFAM" id="SSF53098">
    <property type="entry name" value="Ribonuclease H-like"/>
    <property type="match status" value="1"/>
</dbReference>
<dbReference type="InterPro" id="IPR012337">
    <property type="entry name" value="RNaseH-like_sf"/>
</dbReference>
<protein>
    <recommendedName>
        <fullName evidence="1">RNase H type-1 domain-containing protein</fullName>
    </recommendedName>
</protein>
<dbReference type="PANTHER" id="PTHR47723:SF19">
    <property type="entry name" value="POLYNUCLEOTIDYL TRANSFERASE, RIBONUCLEASE H-LIKE SUPERFAMILY PROTEIN"/>
    <property type="match status" value="1"/>
</dbReference>
<comment type="caution">
    <text evidence="2">The sequence shown here is derived from an EMBL/GenBank/DDBJ whole genome shotgun (WGS) entry which is preliminary data.</text>
</comment>
<evidence type="ECO:0000259" key="1">
    <source>
        <dbReference type="Pfam" id="PF13456"/>
    </source>
</evidence>
<reference evidence="2 3" key="1">
    <citation type="submission" date="2017-11" db="EMBL/GenBank/DDBJ databases">
        <title>De-novo sequencing of pomegranate (Punica granatum L.) genome.</title>
        <authorList>
            <person name="Akparov Z."/>
            <person name="Amiraslanov A."/>
            <person name="Hajiyeva S."/>
            <person name="Abbasov M."/>
            <person name="Kaur K."/>
            <person name="Hamwieh A."/>
            <person name="Solovyev V."/>
            <person name="Salamov A."/>
            <person name="Braich B."/>
            <person name="Kosarev P."/>
            <person name="Mahmoud A."/>
            <person name="Hajiyev E."/>
            <person name="Babayeva S."/>
            <person name="Izzatullayeva V."/>
            <person name="Mammadov A."/>
            <person name="Mammadov A."/>
            <person name="Sharifova S."/>
            <person name="Ojaghi J."/>
            <person name="Eynullazada K."/>
            <person name="Bayramov B."/>
            <person name="Abdulazimova A."/>
            <person name="Shahmuradov I."/>
        </authorList>
    </citation>
    <scope>NUCLEOTIDE SEQUENCE [LARGE SCALE GENOMIC DNA]</scope>
    <source>
        <strain evidence="3">cv. AG2017</strain>
        <tissue evidence="2">Leaf</tissue>
    </source>
</reference>
<dbReference type="Proteomes" id="UP000233551">
    <property type="component" value="Unassembled WGS sequence"/>
</dbReference>
<dbReference type="EMBL" id="PGOL01000520">
    <property type="protein sequence ID" value="PKI69155.1"/>
    <property type="molecule type" value="Genomic_DNA"/>
</dbReference>
<dbReference type="InterPro" id="IPR036397">
    <property type="entry name" value="RNaseH_sf"/>
</dbReference>
<gene>
    <name evidence="2" type="ORF">CRG98_010422</name>
</gene>
<dbReference type="GO" id="GO:0004523">
    <property type="term" value="F:RNA-DNA hybrid ribonuclease activity"/>
    <property type="evidence" value="ECO:0007669"/>
    <property type="project" value="InterPro"/>
</dbReference>
<organism evidence="2 3">
    <name type="scientific">Punica granatum</name>
    <name type="common">Pomegranate</name>
    <dbReference type="NCBI Taxonomy" id="22663"/>
    <lineage>
        <taxon>Eukaryota</taxon>
        <taxon>Viridiplantae</taxon>
        <taxon>Streptophyta</taxon>
        <taxon>Embryophyta</taxon>
        <taxon>Tracheophyta</taxon>
        <taxon>Spermatophyta</taxon>
        <taxon>Magnoliopsida</taxon>
        <taxon>eudicotyledons</taxon>
        <taxon>Gunneridae</taxon>
        <taxon>Pentapetalae</taxon>
        <taxon>rosids</taxon>
        <taxon>malvids</taxon>
        <taxon>Myrtales</taxon>
        <taxon>Lythraceae</taxon>
        <taxon>Punica</taxon>
    </lineage>
</organism>